<organism evidence="1 2">
    <name type="scientific">Harryflintia acetispora</name>
    <dbReference type="NCBI Taxonomy" id="1849041"/>
    <lineage>
        <taxon>Bacteria</taxon>
        <taxon>Bacillati</taxon>
        <taxon>Bacillota</taxon>
        <taxon>Clostridia</taxon>
        <taxon>Eubacteriales</taxon>
        <taxon>Oscillospiraceae</taxon>
        <taxon>Harryflintia</taxon>
    </lineage>
</organism>
<dbReference type="AlphaFoldDB" id="A0A9X8UHJ8"/>
<reference evidence="1 2" key="1">
    <citation type="submission" date="2019-03" db="EMBL/GenBank/DDBJ databases">
        <title>Genomic Encyclopedia of Type Strains, Phase IV (KMG-IV): sequencing the most valuable type-strain genomes for metagenomic binning, comparative biology and taxonomic classification.</title>
        <authorList>
            <person name="Goeker M."/>
        </authorList>
    </citation>
    <scope>NUCLEOTIDE SEQUENCE [LARGE SCALE GENOMIC DNA]</scope>
    <source>
        <strain evidence="1 2">DSM 100433</strain>
    </source>
</reference>
<evidence type="ECO:0008006" key="3">
    <source>
        <dbReference type="Google" id="ProtNLM"/>
    </source>
</evidence>
<evidence type="ECO:0000313" key="1">
    <source>
        <dbReference type="EMBL" id="TCL42242.1"/>
    </source>
</evidence>
<sequence length="450" mass="52465">MRIMNEIQRAVKYLNASAPVSAKIDDVQIEAYVMQTIDDLNKGNYDFSTYDSIVLKQGTKKRQVKLYKLFSTENILCQYIKQILDRIFKVKYPNRNKAVHTLFDFFKAVRQMSEFTIIKFDFKDYFNSVSSIYVFEKCIKDQMTDRAETELISAFATQTKYSYAGLNTSNLFSEIIAIKFDELIRQAFSQYGLLFFERYIDDTIIILNNHLEQATCNNILDYSLQQVYHDTSIATSVPCKTKFNPSKFKLITRRSLTTAWSSVDFLGYEFFFRTDTNGKTAMQYGITAEKQNKYSGRIDEIIEDYKRNNDVELMRHRILAFASRTVYVSKKYSNNIWKAKGFINNYGELRFLIDTRLIHPDTETFLKNMIEDAFTRNAVPIPYFLRQASNQRGYNLLKNMMINRTLLLVEHVGYDKASVEKLCTKIGISVTGKGYGALVREYLIKTKVGY</sequence>
<dbReference type="Proteomes" id="UP000294682">
    <property type="component" value="Unassembled WGS sequence"/>
</dbReference>
<protein>
    <recommendedName>
        <fullName evidence="3">Reverse transcriptase (RNA-dependent DNA polymerase)</fullName>
    </recommendedName>
</protein>
<evidence type="ECO:0000313" key="2">
    <source>
        <dbReference type="Proteomes" id="UP000294682"/>
    </source>
</evidence>
<gene>
    <name evidence="1" type="ORF">EDD78_1114</name>
</gene>
<accession>A0A9X8UHJ8</accession>
<proteinExistence type="predicted"/>
<comment type="caution">
    <text evidence="1">The sequence shown here is derived from an EMBL/GenBank/DDBJ whole genome shotgun (WGS) entry which is preliminary data.</text>
</comment>
<dbReference type="EMBL" id="SLUK01000011">
    <property type="protein sequence ID" value="TCL42242.1"/>
    <property type="molecule type" value="Genomic_DNA"/>
</dbReference>
<dbReference type="RefSeq" id="WP_132085010.1">
    <property type="nucleotide sequence ID" value="NZ_SLUK01000011.1"/>
</dbReference>
<name>A0A9X8UHJ8_9FIRM</name>
<keyword evidence="2" id="KW-1185">Reference proteome</keyword>